<evidence type="ECO:0000256" key="2">
    <source>
        <dbReference type="ARBA" id="ARBA00022448"/>
    </source>
</evidence>
<dbReference type="PANTHER" id="PTHR10529">
    <property type="entry name" value="AP COMPLEX SUBUNIT MU"/>
    <property type="match status" value="1"/>
</dbReference>
<dbReference type="CDD" id="cd14837">
    <property type="entry name" value="AP3_Mu_N"/>
    <property type="match status" value="1"/>
</dbReference>
<proteinExistence type="predicted"/>
<dbReference type="InterPro" id="IPR011012">
    <property type="entry name" value="Longin-like_dom_sf"/>
</dbReference>
<dbReference type="InterPro" id="IPR028565">
    <property type="entry name" value="MHD"/>
</dbReference>
<dbReference type="InterPro" id="IPR050431">
    <property type="entry name" value="Adaptor_comp_med_subunit"/>
</dbReference>
<dbReference type="GO" id="GO:0016192">
    <property type="term" value="P:vesicle-mediated transport"/>
    <property type="evidence" value="ECO:0007669"/>
    <property type="project" value="InterPro"/>
</dbReference>
<dbReference type="InterPro" id="IPR022775">
    <property type="entry name" value="AP_mu_sigma_su"/>
</dbReference>
<dbReference type="Proteomes" id="UP000002729">
    <property type="component" value="Unassembled WGS sequence"/>
</dbReference>
<comment type="subcellular location">
    <subcellularLocation>
        <location evidence="1">Endomembrane system</location>
    </subcellularLocation>
</comment>
<dbReference type="PRINTS" id="PR00314">
    <property type="entry name" value="CLATHRINADPT"/>
</dbReference>
<accession>F0YHF4</accession>
<dbReference type="InParanoid" id="F0YHF4"/>
<evidence type="ECO:0000256" key="3">
    <source>
        <dbReference type="ARBA" id="ARBA00022927"/>
    </source>
</evidence>
<keyword evidence="7" id="KW-1185">Reference proteome</keyword>
<evidence type="ECO:0000313" key="7">
    <source>
        <dbReference type="Proteomes" id="UP000002729"/>
    </source>
</evidence>
<dbReference type="eggNOG" id="KOG2740">
    <property type="taxonomic scope" value="Eukaryota"/>
</dbReference>
<dbReference type="Pfam" id="PF01217">
    <property type="entry name" value="Clat_adaptor_s"/>
    <property type="match status" value="1"/>
</dbReference>
<dbReference type="InterPro" id="IPR001392">
    <property type="entry name" value="Clathrin_mu"/>
</dbReference>
<organism evidence="7">
    <name type="scientific">Aureococcus anophagefferens</name>
    <name type="common">Harmful bloom alga</name>
    <dbReference type="NCBI Taxonomy" id="44056"/>
    <lineage>
        <taxon>Eukaryota</taxon>
        <taxon>Sar</taxon>
        <taxon>Stramenopiles</taxon>
        <taxon>Ochrophyta</taxon>
        <taxon>Pelagophyceae</taxon>
        <taxon>Pelagomonadales</taxon>
        <taxon>Pelagomonadaceae</taxon>
        <taxon>Aureococcus</taxon>
    </lineage>
</organism>
<dbReference type="EMBL" id="GL833141">
    <property type="protein sequence ID" value="EGB05486.1"/>
    <property type="molecule type" value="Genomic_DNA"/>
</dbReference>
<evidence type="ECO:0000313" key="6">
    <source>
        <dbReference type="EMBL" id="EGB05486.1"/>
    </source>
</evidence>
<dbReference type="RefSeq" id="XP_009039868.1">
    <property type="nucleotide sequence ID" value="XM_009041620.1"/>
</dbReference>
<keyword evidence="2" id="KW-0813">Transport</keyword>
<dbReference type="SUPFAM" id="SSF64356">
    <property type="entry name" value="SNARE-like"/>
    <property type="match status" value="1"/>
</dbReference>
<gene>
    <name evidence="6" type="ORF">AURANDRAFT_38469</name>
</gene>
<evidence type="ECO:0000259" key="5">
    <source>
        <dbReference type="PROSITE" id="PS51072"/>
    </source>
</evidence>
<dbReference type="GeneID" id="20221864"/>
<dbReference type="Gene3D" id="3.30.450.60">
    <property type="match status" value="1"/>
</dbReference>
<dbReference type="OrthoDB" id="870at2759"/>
<dbReference type="GO" id="GO:0030131">
    <property type="term" value="C:clathrin adaptor complex"/>
    <property type="evidence" value="ECO:0007669"/>
    <property type="project" value="InterPro"/>
</dbReference>
<dbReference type="Pfam" id="PF00928">
    <property type="entry name" value="Adap_comp_sub"/>
    <property type="match status" value="1"/>
</dbReference>
<dbReference type="SUPFAM" id="SSF49447">
    <property type="entry name" value="Second domain of Mu2 adaptin subunit (ap50) of ap2 adaptor"/>
    <property type="match status" value="1"/>
</dbReference>
<dbReference type="OMA" id="ECCENVI"/>
<dbReference type="PROSITE" id="PS51072">
    <property type="entry name" value="MHD"/>
    <property type="match status" value="1"/>
</dbReference>
<dbReference type="AlphaFoldDB" id="F0YHF4"/>
<dbReference type="GO" id="GO:0012505">
    <property type="term" value="C:endomembrane system"/>
    <property type="evidence" value="ECO:0007669"/>
    <property type="project" value="UniProtKB-SubCell"/>
</dbReference>
<evidence type="ECO:0000256" key="1">
    <source>
        <dbReference type="ARBA" id="ARBA00004308"/>
    </source>
</evidence>
<dbReference type="GO" id="GO:0006886">
    <property type="term" value="P:intracellular protein transport"/>
    <property type="evidence" value="ECO:0007669"/>
    <property type="project" value="InterPro"/>
</dbReference>
<keyword evidence="4" id="KW-0472">Membrane</keyword>
<protein>
    <recommendedName>
        <fullName evidence="5">MHD domain-containing protein</fullName>
    </recommendedName>
</protein>
<dbReference type="KEGG" id="aaf:AURANDRAFT_38469"/>
<dbReference type="FunFam" id="3.30.450.60:FF:000002">
    <property type="entry name" value="AP-2 complex subunit mu, putative"/>
    <property type="match status" value="1"/>
</dbReference>
<dbReference type="Gene3D" id="2.60.40.1170">
    <property type="entry name" value="Mu homology domain, subdomain B"/>
    <property type="match status" value="1"/>
</dbReference>
<dbReference type="InterPro" id="IPR036168">
    <property type="entry name" value="AP2_Mu_C_sf"/>
</dbReference>
<evidence type="ECO:0000256" key="4">
    <source>
        <dbReference type="ARBA" id="ARBA00023136"/>
    </source>
</evidence>
<name>F0YHF4_AURAN</name>
<reference evidence="6 7" key="1">
    <citation type="journal article" date="2011" name="Proc. Natl. Acad. Sci. U.S.A.">
        <title>Niche of harmful alga Aureococcus anophagefferens revealed through ecogenomics.</title>
        <authorList>
            <person name="Gobler C.J."/>
            <person name="Berry D.L."/>
            <person name="Dyhrman S.T."/>
            <person name="Wilhelm S.W."/>
            <person name="Salamov A."/>
            <person name="Lobanov A.V."/>
            <person name="Zhang Y."/>
            <person name="Collier J.L."/>
            <person name="Wurch L.L."/>
            <person name="Kustka A.B."/>
            <person name="Dill B.D."/>
            <person name="Shah M."/>
            <person name="VerBerkmoes N.C."/>
            <person name="Kuo A."/>
            <person name="Terry A."/>
            <person name="Pangilinan J."/>
            <person name="Lindquist E.A."/>
            <person name="Lucas S."/>
            <person name="Paulsen I.T."/>
            <person name="Hattenrath-Lehmann T.K."/>
            <person name="Talmage S.C."/>
            <person name="Walker E.A."/>
            <person name="Koch F."/>
            <person name="Burson A.M."/>
            <person name="Marcoval M.A."/>
            <person name="Tang Y.Z."/>
            <person name="Lecleir G.R."/>
            <person name="Coyne K.J."/>
            <person name="Berg G.M."/>
            <person name="Bertrand E.M."/>
            <person name="Saito M.A."/>
            <person name="Gladyshev V.N."/>
            <person name="Grigoriev I.V."/>
        </authorList>
    </citation>
    <scope>NUCLEOTIDE SEQUENCE [LARGE SCALE GENOMIC DNA]</scope>
    <source>
        <strain evidence="7">CCMP 1984</strain>
    </source>
</reference>
<sequence>MIKSLFITGSTGDVLIERHWRGVTPRSVCDFFWDEVNKCDQRTEVPPILYRPKHYLVSIFREDVYVIATLAKDVAPLLVIEFLHRIIDIFVEYFGAADEGSIKDNFSVVYQLLEEMLDNGNPLMTEPNALKAMIKPQSVMGRLQAVATGRSNVSDVLPDGTISSMPWRKSGVKYAQNDIYLDIVEEVDAIVDRNGQVVSSEVTGAIMANSRLSGIPDLCLSFVDPEVIDDCSFHPCVRYNRFVMVVSRYR</sequence>
<feature type="domain" description="MHD" evidence="5">
    <location>
        <begin position="176"/>
        <end position="250"/>
    </location>
</feature>
<keyword evidence="3" id="KW-0653">Protein transport</keyword>